<dbReference type="EMBL" id="WKKF01000002">
    <property type="protein sequence ID" value="MRX53987.1"/>
    <property type="molecule type" value="Genomic_DNA"/>
</dbReference>
<comment type="caution">
    <text evidence="3">The sequence shown here is derived from an EMBL/GenBank/DDBJ whole genome shotgun (WGS) entry which is preliminary data.</text>
</comment>
<feature type="signal peptide" evidence="2">
    <location>
        <begin position="1"/>
        <end position="26"/>
    </location>
</feature>
<dbReference type="Proteomes" id="UP000441585">
    <property type="component" value="Unassembled WGS sequence"/>
</dbReference>
<dbReference type="RefSeq" id="WP_154318357.1">
    <property type="nucleotide sequence ID" value="NZ_CAJGAA010000002.1"/>
</dbReference>
<feature type="transmembrane region" description="Helical" evidence="1">
    <location>
        <begin position="431"/>
        <end position="450"/>
    </location>
</feature>
<name>A0A6I2M9C4_9BACI</name>
<evidence type="ECO:0000256" key="2">
    <source>
        <dbReference type="SAM" id="SignalP"/>
    </source>
</evidence>
<keyword evidence="1" id="KW-0812">Transmembrane</keyword>
<keyword evidence="1" id="KW-1133">Transmembrane helix</keyword>
<dbReference type="AlphaFoldDB" id="A0A6I2M9C4"/>
<feature type="chain" id="PRO_5026215657" evidence="2">
    <location>
        <begin position="27"/>
        <end position="457"/>
    </location>
</feature>
<gene>
    <name evidence="3" type="ORF">GJU41_08375</name>
</gene>
<reference evidence="3 4" key="1">
    <citation type="submission" date="2019-11" db="EMBL/GenBank/DDBJ databases">
        <title>Bacillus idriensis genome.</title>
        <authorList>
            <person name="Konopka E.N."/>
            <person name="Newman J.D."/>
        </authorList>
    </citation>
    <scope>NUCLEOTIDE SEQUENCE [LARGE SCALE GENOMIC DNA]</scope>
    <source>
        <strain evidence="3 4">DSM 19097</strain>
    </source>
</reference>
<evidence type="ECO:0000313" key="4">
    <source>
        <dbReference type="Proteomes" id="UP000441585"/>
    </source>
</evidence>
<keyword evidence="1" id="KW-0472">Membrane</keyword>
<organism evidence="3 4">
    <name type="scientific">Metabacillus idriensis</name>
    <dbReference type="NCBI Taxonomy" id="324768"/>
    <lineage>
        <taxon>Bacteria</taxon>
        <taxon>Bacillati</taxon>
        <taxon>Bacillota</taxon>
        <taxon>Bacilli</taxon>
        <taxon>Bacillales</taxon>
        <taxon>Bacillaceae</taxon>
        <taxon>Metabacillus</taxon>
    </lineage>
</organism>
<evidence type="ECO:0000256" key="1">
    <source>
        <dbReference type="SAM" id="Phobius"/>
    </source>
</evidence>
<accession>A0A6I2M9C4</accession>
<evidence type="ECO:0000313" key="3">
    <source>
        <dbReference type="EMBL" id="MRX53987.1"/>
    </source>
</evidence>
<keyword evidence="4" id="KW-1185">Reference proteome</keyword>
<keyword evidence="2" id="KW-0732">Signal</keyword>
<sequence length="457" mass="49362">MKMKKALIAVPLSFSLLIPAFGTASAEDHGGSHGGNHGGMVSTDVSNPAIDLRASLDAILSEHAYLAVAAMQKGIDGKEDFEAAAGQLNKNTEELSAAVASVYGEEAGAQFKEIWSSHIGYFVDYVTATAENNEEGRKQALAELDEYRVEQAGFLDTATEGRLKAKELEEGLKVHIDQLIWAFESYRTGEYDKAYVNITESMHHMFGVGKGLSWAIADQYPDKFENTSVDTPAADLRADLNQVFSEHAALAALTMQKGIDGAKDFEAAAGALNENTDDLTAAVESVYGAKGAAQFKEIWSSHIGYFVDYVTATAENNEEGKEQAVAELDEYRAEQAAFLDTATEGRLKAADLEAGLKEHVDQLLNAFNSYTGKDYPAAYENIHVAYSHMFGVGRAMSSAIVDQFPEKFEGEKPSEMPKTGLGGMSETNNSAILWSVLGFILASVSIAMIARRKSVNN</sequence>
<protein>
    <submittedName>
        <fullName evidence="3">Copper amine oxidase</fullName>
    </submittedName>
</protein>
<proteinExistence type="predicted"/>